<dbReference type="InterPro" id="IPR005135">
    <property type="entry name" value="Endo/exonuclease/phosphatase"/>
</dbReference>
<dbReference type="GeneTree" id="ENSGT00940000163630"/>
<dbReference type="PANTHER" id="PTHR19446">
    <property type="entry name" value="REVERSE TRANSCRIPTASES"/>
    <property type="match status" value="1"/>
</dbReference>
<dbReference type="InterPro" id="IPR000477">
    <property type="entry name" value="RT_dom"/>
</dbReference>
<dbReference type="AlphaFoldDB" id="A0A9J7XVX7"/>
<dbReference type="InterPro" id="IPR036691">
    <property type="entry name" value="Endo/exonu/phosph_ase_sf"/>
</dbReference>
<sequence>MTQPRATHLPGGRSFTFVSWNCKGVNAPIKRSKILQHLQHLGAHIVYLQETHLRIHDHLLLRRRWVGQVFHSKFQGKARGVAILIHRSVPFVCSEVIADSNGRFVIVSGKISNFPVILANVYAPNWDNDNFFRHLFSVLPDTSSHHLILGGDFNCWINPKLDRSSVRHNTPSKSAQVIKSFMEEFNVSDPWRFFNPSGKEYSFFSHVHHTFTRIDFFLIDNRLISLVESCSYSAIVISDHAPISLKVCIKELDGTRPPWRLNTRMLSDEHFVEFVSNQIDVFISTNKTSDVSPSLFWETMKAYLRGQIISYTAYKEKMRKRKLSEIVQKIAQIDSKYAVSTLPDIYKERLALQAEFDILSSSHAENLMLRSRYKYYEEGDKASKLLAHQLRQDSSSHHIAQIQTLSGVTTNPQLINDYFKEYFISLYASEQIDDPRAFDAFFSELNLPTVDSAAQLEEPITIEELTRAVTSMQSGKCPGPDGYPVEFYKTFFDKLAPILIEMYFDSFVSLKLPQTLNQASISLILKKNKDPLHCTSYRPISLLNVDFKLLSKLLALRLESVLPTIISPDQTGFIKNRHSFFNIRKLFNIIYNPSSSAVPEAVISLDAEKAFDRVEWKYLFYTLEKFGFGDKFISWVRLLYSAPQASVRTNNTRSDYFSLHRSTRQGCPLSPLLFAIAIEPLAIALRFDSSIKGIKRMGSEQKVSLYADDLLLYISDIARSIPAALNILKSFGIISGYKLNLSKSEIFPLNSAARDYPLYNFPFMIAHHRFTYLGVCITDKFKDLFKFNFANLLLQMEKDF</sequence>
<accession>A0A9J7XVX7</accession>
<evidence type="ECO:0000259" key="1">
    <source>
        <dbReference type="PROSITE" id="PS50878"/>
    </source>
</evidence>
<dbReference type="CDD" id="cd01650">
    <property type="entry name" value="RT_nLTR_like"/>
    <property type="match status" value="1"/>
</dbReference>
<dbReference type="InterPro" id="IPR043502">
    <property type="entry name" value="DNA/RNA_pol_sf"/>
</dbReference>
<keyword evidence="3" id="KW-1185">Reference proteome</keyword>
<organism evidence="2 3">
    <name type="scientific">Cyprinus carpio carpio</name>
    <dbReference type="NCBI Taxonomy" id="630221"/>
    <lineage>
        <taxon>Eukaryota</taxon>
        <taxon>Metazoa</taxon>
        <taxon>Chordata</taxon>
        <taxon>Craniata</taxon>
        <taxon>Vertebrata</taxon>
        <taxon>Euteleostomi</taxon>
        <taxon>Actinopterygii</taxon>
        <taxon>Neopterygii</taxon>
        <taxon>Teleostei</taxon>
        <taxon>Ostariophysi</taxon>
        <taxon>Cypriniformes</taxon>
        <taxon>Cyprinidae</taxon>
        <taxon>Cyprininae</taxon>
        <taxon>Cyprinus</taxon>
    </lineage>
</organism>
<dbReference type="OMA" id="MENHERM"/>
<dbReference type="Ensembl" id="ENSCCRT00000203270.1">
    <property type="protein sequence ID" value="ENSCCRP00000111744.1"/>
    <property type="gene ID" value="ENSCCRG00000079289.1"/>
</dbReference>
<feature type="domain" description="Reverse transcriptase" evidence="1">
    <location>
        <begin position="505"/>
        <end position="777"/>
    </location>
</feature>
<dbReference type="GO" id="GO:0003824">
    <property type="term" value="F:catalytic activity"/>
    <property type="evidence" value="ECO:0007669"/>
    <property type="project" value="InterPro"/>
</dbReference>
<dbReference type="Gene3D" id="3.60.10.10">
    <property type="entry name" value="Endonuclease/exonuclease/phosphatase"/>
    <property type="match status" value="1"/>
</dbReference>
<dbReference type="CDD" id="cd09076">
    <property type="entry name" value="L1-EN"/>
    <property type="match status" value="1"/>
</dbReference>
<evidence type="ECO:0000313" key="3">
    <source>
        <dbReference type="Proteomes" id="UP001108240"/>
    </source>
</evidence>
<name>A0A9J7XVX7_CYPCA</name>
<evidence type="ECO:0000313" key="2">
    <source>
        <dbReference type="Ensembl" id="ENSCCRP00000111744.1"/>
    </source>
</evidence>
<dbReference type="PROSITE" id="PS50878">
    <property type="entry name" value="RT_POL"/>
    <property type="match status" value="1"/>
</dbReference>
<dbReference type="SUPFAM" id="SSF56219">
    <property type="entry name" value="DNase I-like"/>
    <property type="match status" value="1"/>
</dbReference>
<dbReference type="SUPFAM" id="SSF56672">
    <property type="entry name" value="DNA/RNA polymerases"/>
    <property type="match status" value="1"/>
</dbReference>
<dbReference type="Pfam" id="PF03372">
    <property type="entry name" value="Exo_endo_phos"/>
    <property type="match status" value="1"/>
</dbReference>
<dbReference type="Pfam" id="PF00078">
    <property type="entry name" value="RVT_1"/>
    <property type="match status" value="1"/>
</dbReference>
<reference evidence="2" key="2">
    <citation type="submission" date="2025-09" db="UniProtKB">
        <authorList>
            <consortium name="Ensembl"/>
        </authorList>
    </citation>
    <scope>IDENTIFICATION</scope>
</reference>
<protein>
    <recommendedName>
        <fullName evidence="1">Reverse transcriptase domain-containing protein</fullName>
    </recommendedName>
</protein>
<dbReference type="Proteomes" id="UP001108240">
    <property type="component" value="Unplaced"/>
</dbReference>
<reference evidence="2" key="1">
    <citation type="submission" date="2025-08" db="UniProtKB">
        <authorList>
            <consortium name="Ensembl"/>
        </authorList>
    </citation>
    <scope>IDENTIFICATION</scope>
</reference>
<proteinExistence type="predicted"/>